<dbReference type="GO" id="GO:0005524">
    <property type="term" value="F:ATP binding"/>
    <property type="evidence" value="ECO:0007669"/>
    <property type="project" value="UniProtKB-KW"/>
</dbReference>
<dbReference type="EMBL" id="CP007514">
    <property type="protein sequence ID" value="AHY47354.1"/>
    <property type="molecule type" value="Genomic_DNA"/>
</dbReference>
<keyword evidence="17" id="KW-1185">Reference proteome</keyword>
<dbReference type="eggNOG" id="COG0367">
    <property type="taxonomic scope" value="Bacteria"/>
</dbReference>
<dbReference type="InterPro" id="IPR006426">
    <property type="entry name" value="Asn_synth_AEB"/>
</dbReference>
<evidence type="ECO:0000313" key="16">
    <source>
        <dbReference type="EMBL" id="MDX5894758.1"/>
    </source>
</evidence>
<evidence type="ECO:0000256" key="6">
    <source>
        <dbReference type="ARBA" id="ARBA00022840"/>
    </source>
</evidence>
<dbReference type="AlphaFoldDB" id="A0A023X5K6"/>
<feature type="active site" description="For GATase activity" evidence="11">
    <location>
        <position position="2"/>
    </location>
</feature>
<proteinExistence type="inferred from homology"/>
<dbReference type="GO" id="GO:0006529">
    <property type="term" value="P:asparagine biosynthetic process"/>
    <property type="evidence" value="ECO:0007669"/>
    <property type="project" value="UniProtKB-KW"/>
</dbReference>
<dbReference type="Pfam" id="PF13537">
    <property type="entry name" value="GATase_7"/>
    <property type="match status" value="1"/>
</dbReference>
<evidence type="ECO:0000256" key="11">
    <source>
        <dbReference type="PIRSR" id="PIRSR001589-1"/>
    </source>
</evidence>
<dbReference type="InterPro" id="IPR050795">
    <property type="entry name" value="Asn_Synthetase"/>
</dbReference>
<evidence type="ECO:0000256" key="8">
    <source>
        <dbReference type="ARBA" id="ARBA00022962"/>
    </source>
</evidence>
<dbReference type="EC" id="6.3.5.4" evidence="2"/>
<evidence type="ECO:0000256" key="4">
    <source>
        <dbReference type="ARBA" id="ARBA00022605"/>
    </source>
</evidence>
<comment type="similarity">
    <text evidence="1">Belongs to the asparagine synthetase family.</text>
</comment>
<evidence type="ECO:0000256" key="1">
    <source>
        <dbReference type="ARBA" id="ARBA00005752"/>
    </source>
</evidence>
<evidence type="ECO:0000256" key="10">
    <source>
        <dbReference type="ARBA" id="ARBA00048741"/>
    </source>
</evidence>
<keyword evidence="4 11" id="KW-0028">Amino-acid biosynthesis</keyword>
<evidence type="ECO:0000256" key="5">
    <source>
        <dbReference type="ARBA" id="ARBA00022741"/>
    </source>
</evidence>
<accession>A0A023X5K6</accession>
<dbReference type="InterPro" id="IPR029055">
    <property type="entry name" value="Ntn_hydrolases_N"/>
</dbReference>
<evidence type="ECO:0000256" key="2">
    <source>
        <dbReference type="ARBA" id="ARBA00012737"/>
    </source>
</evidence>
<dbReference type="CDD" id="cd00712">
    <property type="entry name" value="AsnB"/>
    <property type="match status" value="1"/>
</dbReference>
<evidence type="ECO:0000313" key="17">
    <source>
        <dbReference type="Proteomes" id="UP000025229"/>
    </source>
</evidence>
<feature type="binding site" evidence="12">
    <location>
        <position position="96"/>
    </location>
    <ligand>
        <name>L-glutamine</name>
        <dbReference type="ChEBI" id="CHEBI:58359"/>
    </ligand>
</feature>
<organism evidence="15 17">
    <name type="scientific">Rubrobacter radiotolerans</name>
    <name type="common">Arthrobacter radiotolerans</name>
    <dbReference type="NCBI Taxonomy" id="42256"/>
    <lineage>
        <taxon>Bacteria</taxon>
        <taxon>Bacillati</taxon>
        <taxon>Actinomycetota</taxon>
        <taxon>Rubrobacteria</taxon>
        <taxon>Rubrobacterales</taxon>
        <taxon>Rubrobacteraceae</taxon>
        <taxon>Rubrobacter</taxon>
    </lineage>
</organism>
<dbReference type="Proteomes" id="UP000025229">
    <property type="component" value="Chromosome"/>
</dbReference>
<dbReference type="NCBIfam" id="NF006949">
    <property type="entry name" value="PRK09431.1"/>
    <property type="match status" value="1"/>
</dbReference>
<keyword evidence="8 11" id="KW-0315">Glutamine amidotransferase</keyword>
<keyword evidence="3 16" id="KW-0436">Ligase</keyword>
<evidence type="ECO:0000313" key="15">
    <source>
        <dbReference type="EMBL" id="AHY47354.1"/>
    </source>
</evidence>
<reference evidence="15 17" key="1">
    <citation type="submission" date="2014-03" db="EMBL/GenBank/DDBJ databases">
        <title>Complete genome sequence of the Radio-Resistant Rubrobacter radiotolerans RSPS-4.</title>
        <authorList>
            <person name="Egas C.C."/>
            <person name="Barroso C.C."/>
            <person name="Froufe H.J.C."/>
            <person name="Pacheco J.J."/>
            <person name="Albuquerque L.L."/>
            <person name="da Costa M.M.S."/>
        </authorList>
    </citation>
    <scope>NUCLEOTIDE SEQUENCE [LARGE SCALE GENOMIC DNA]</scope>
    <source>
        <strain evidence="15 17">RSPS-4</strain>
    </source>
</reference>
<dbReference type="Proteomes" id="UP001281130">
    <property type="component" value="Unassembled WGS sequence"/>
</dbReference>
<evidence type="ECO:0000256" key="9">
    <source>
        <dbReference type="ARBA" id="ARBA00029440"/>
    </source>
</evidence>
<keyword evidence="6 12" id="KW-0067">ATP-binding</keyword>
<dbReference type="Gene3D" id="3.40.50.620">
    <property type="entry name" value="HUPs"/>
    <property type="match status" value="1"/>
</dbReference>
<dbReference type="PANTHER" id="PTHR11772">
    <property type="entry name" value="ASPARAGINE SYNTHETASE"/>
    <property type="match status" value="1"/>
</dbReference>
<dbReference type="PROSITE" id="PS51278">
    <property type="entry name" value="GATASE_TYPE_2"/>
    <property type="match status" value="1"/>
</dbReference>
<keyword evidence="5 12" id="KW-0547">Nucleotide-binding</keyword>
<name>A0A023X5K6_RUBRA</name>
<dbReference type="PATRIC" id="fig|42256.3.peg.2109"/>
<gene>
    <name evidence="16" type="primary">asnB</name>
    <name evidence="15" type="ORF">RradSPS_2071</name>
    <name evidence="16" type="ORF">SIL72_12070</name>
</gene>
<dbReference type="InterPro" id="IPR017932">
    <property type="entry name" value="GATase_2_dom"/>
</dbReference>
<dbReference type="KEGG" id="rrd:RradSPS_2071"/>
<sequence>MCGIAAVYGAGGESSEARRMLERVTHRGPDESGSVEVAGNWLGHRRLSIVDVAGGRQPLVTETESGRLYLVGNGEVYNHEALRRTLADAGFRTDSDNEVALHVVARRGAEAVSELRGMFAFVIAGEDGTFLAARDPVGIKPLYWARRGGEVRFASEIHAFDPEWRPLVEAFPPGHLWTPDGTPEGSLRRFDFAVPRDPKRLHRFDGPSEPGAPIPKEMLDLVRRKLVQTVEGQMMGDVPVGVFLSGGLDSTLVAAIAQEWYRKARPGERLKTFAVGLEGSPDLEAAREAAEFLGTEHHERLYTAEEALEAVPKVVRAIESFDPSLVRSAVPNYLLAEFTSRHVKVVLTGEGADEIFAGYEYLREFTTEEDLHAELVRTVEGLHNLNLQRCDRVTMAHGLEARVPFLELEMIELGLALPAGWKLAGEGQMEKRLLRLAFEGWLPDSLLWRVKSQFGDGSGAAGVLKRRMEESVSESEFRELRHEVAPPLRTREEAAYYRIFAEHLRDVPAGRTVGRFATA</sequence>
<dbReference type="PIRSF" id="PIRSF001589">
    <property type="entry name" value="Asn_synthetase_glu-h"/>
    <property type="match status" value="1"/>
</dbReference>
<evidence type="ECO:0000256" key="13">
    <source>
        <dbReference type="PIRSR" id="PIRSR001589-3"/>
    </source>
</evidence>
<evidence type="ECO:0000259" key="14">
    <source>
        <dbReference type="PROSITE" id="PS51278"/>
    </source>
</evidence>
<dbReference type="EMBL" id="JAWXXX010000001">
    <property type="protein sequence ID" value="MDX5894758.1"/>
    <property type="molecule type" value="Genomic_DNA"/>
</dbReference>
<dbReference type="CDD" id="cd01991">
    <property type="entry name" value="Asn_synthase_B_C"/>
    <property type="match status" value="1"/>
</dbReference>
<dbReference type="RefSeq" id="WP_038682527.1">
    <property type="nucleotide sequence ID" value="NZ_CP007514.1"/>
</dbReference>
<evidence type="ECO:0000256" key="7">
    <source>
        <dbReference type="ARBA" id="ARBA00022888"/>
    </source>
</evidence>
<evidence type="ECO:0000256" key="3">
    <source>
        <dbReference type="ARBA" id="ARBA00022598"/>
    </source>
</evidence>
<feature type="domain" description="Glutamine amidotransferase type-2" evidence="14">
    <location>
        <begin position="2"/>
        <end position="182"/>
    </location>
</feature>
<dbReference type="InterPro" id="IPR033738">
    <property type="entry name" value="AsnB_N"/>
</dbReference>
<comment type="pathway">
    <text evidence="9">Amino-acid biosynthesis.</text>
</comment>
<dbReference type="InterPro" id="IPR014729">
    <property type="entry name" value="Rossmann-like_a/b/a_fold"/>
</dbReference>
<dbReference type="NCBIfam" id="TIGR01536">
    <property type="entry name" value="asn_synth_AEB"/>
    <property type="match status" value="1"/>
</dbReference>
<dbReference type="PANTHER" id="PTHR11772:SF2">
    <property type="entry name" value="ASPARAGINE SYNTHETASE [GLUTAMINE-HYDROLYZING]"/>
    <property type="match status" value="1"/>
</dbReference>
<dbReference type="STRING" id="42256.RradSPS_2071"/>
<dbReference type="HOGENOM" id="CLU_014658_2_2_11"/>
<dbReference type="OrthoDB" id="9763290at2"/>
<reference evidence="16" key="2">
    <citation type="submission" date="2023-11" db="EMBL/GenBank/DDBJ databases">
        <title>MicrobeMod: A computational toolkit for identifying prokaryotic methylation and restriction-modification with nanopore sequencing.</title>
        <authorList>
            <person name="Crits-Christoph A."/>
            <person name="Kang S.C."/>
            <person name="Lee H."/>
            <person name="Ostrov N."/>
        </authorList>
    </citation>
    <scope>NUCLEOTIDE SEQUENCE</scope>
    <source>
        <strain evidence="16">ATCC 51242</strain>
    </source>
</reference>
<comment type="catalytic activity">
    <reaction evidence="10">
        <text>L-aspartate + L-glutamine + ATP + H2O = L-asparagine + L-glutamate + AMP + diphosphate + H(+)</text>
        <dbReference type="Rhea" id="RHEA:12228"/>
        <dbReference type="ChEBI" id="CHEBI:15377"/>
        <dbReference type="ChEBI" id="CHEBI:15378"/>
        <dbReference type="ChEBI" id="CHEBI:29985"/>
        <dbReference type="ChEBI" id="CHEBI:29991"/>
        <dbReference type="ChEBI" id="CHEBI:30616"/>
        <dbReference type="ChEBI" id="CHEBI:33019"/>
        <dbReference type="ChEBI" id="CHEBI:58048"/>
        <dbReference type="ChEBI" id="CHEBI:58359"/>
        <dbReference type="ChEBI" id="CHEBI:456215"/>
        <dbReference type="EC" id="6.3.5.4"/>
    </reaction>
</comment>
<dbReference type="Gene3D" id="3.60.20.10">
    <property type="entry name" value="Glutamine Phosphoribosylpyrophosphate, subunit 1, domain 1"/>
    <property type="match status" value="1"/>
</dbReference>
<dbReference type="Pfam" id="PF00733">
    <property type="entry name" value="Asn_synthase"/>
    <property type="match status" value="2"/>
</dbReference>
<feature type="site" description="Important for beta-aspartyl-AMP intermediate formation" evidence="13">
    <location>
        <position position="350"/>
    </location>
</feature>
<feature type="binding site" evidence="12">
    <location>
        <position position="275"/>
    </location>
    <ligand>
        <name>ATP</name>
        <dbReference type="ChEBI" id="CHEBI:30616"/>
    </ligand>
</feature>
<evidence type="ECO:0000256" key="12">
    <source>
        <dbReference type="PIRSR" id="PIRSR001589-2"/>
    </source>
</evidence>
<dbReference type="SUPFAM" id="SSF56235">
    <property type="entry name" value="N-terminal nucleophile aminohydrolases (Ntn hydrolases)"/>
    <property type="match status" value="1"/>
</dbReference>
<dbReference type="InterPro" id="IPR001962">
    <property type="entry name" value="Asn_synthase"/>
</dbReference>
<keyword evidence="7 11" id="KW-0061">Asparagine biosynthesis</keyword>
<dbReference type="GO" id="GO:0005829">
    <property type="term" value="C:cytosol"/>
    <property type="evidence" value="ECO:0007669"/>
    <property type="project" value="TreeGrafter"/>
</dbReference>
<dbReference type="GO" id="GO:0004066">
    <property type="term" value="F:asparagine synthase (glutamine-hydrolyzing) activity"/>
    <property type="evidence" value="ECO:0007669"/>
    <property type="project" value="UniProtKB-EC"/>
</dbReference>
<dbReference type="SUPFAM" id="SSF52402">
    <property type="entry name" value="Adenine nucleotide alpha hydrolases-like"/>
    <property type="match status" value="1"/>
</dbReference>
<protein>
    <recommendedName>
        <fullName evidence="2">asparagine synthase (glutamine-hydrolyzing)</fullName>
        <ecNumber evidence="2">6.3.5.4</ecNumber>
    </recommendedName>
</protein>